<dbReference type="InterPro" id="IPR010187">
    <property type="entry name" value="Various_sel_PB"/>
</dbReference>
<dbReference type="EMBL" id="JARPYT010000013">
    <property type="protein sequence ID" value="MDT2637730.1"/>
    <property type="molecule type" value="Genomic_DNA"/>
</dbReference>
<organism evidence="4 5">
    <name type="scientific">Enterococcus dongliensis</name>
    <dbReference type="NCBI Taxonomy" id="2559925"/>
    <lineage>
        <taxon>Bacteria</taxon>
        <taxon>Bacillati</taxon>
        <taxon>Bacillota</taxon>
        <taxon>Bacilli</taxon>
        <taxon>Lactobacillales</taxon>
        <taxon>Enterococcaceae</taxon>
        <taxon>Enterococcus</taxon>
    </lineage>
</organism>
<dbReference type="InterPro" id="IPR048083">
    <property type="entry name" value="GrdB-like"/>
</dbReference>
<gene>
    <name evidence="4" type="ORF">P7D36_09525</name>
    <name evidence="3" type="ORF">P7D39_07880</name>
</gene>
<protein>
    <submittedName>
        <fullName evidence="4">GrdB-related putative oxidoreductase</fullName>
    </submittedName>
</protein>
<dbReference type="EMBL" id="JARPYR010000013">
    <property type="protein sequence ID" value="MDT2596920.1"/>
    <property type="molecule type" value="Genomic_DNA"/>
</dbReference>
<keyword evidence="6" id="KW-1185">Reference proteome</keyword>
<keyword evidence="1" id="KW-0712">Selenocysteine</keyword>
<name>A0AAW8TNC2_9ENTE</name>
<evidence type="ECO:0000256" key="1">
    <source>
        <dbReference type="ARBA" id="ARBA00022933"/>
    </source>
</evidence>
<dbReference type="GO" id="GO:0050485">
    <property type="term" value="F:oxidoreductase activity, acting on X-H and Y-H to form an X-Y bond, with a disulfide as acceptor"/>
    <property type="evidence" value="ECO:0007669"/>
    <property type="project" value="InterPro"/>
</dbReference>
<dbReference type="RefSeq" id="WP_137604095.1">
    <property type="nucleotide sequence ID" value="NZ_JARPYR010000013.1"/>
</dbReference>
<dbReference type="AlphaFoldDB" id="A0AAW8TNC2"/>
<comment type="caution">
    <text evidence="4">The sequence shown here is derived from an EMBL/GenBank/DDBJ whole genome shotgun (WGS) entry which is preliminary data.</text>
</comment>
<keyword evidence="2" id="KW-0560">Oxidoreductase</keyword>
<dbReference type="NCBIfam" id="TIGR01918">
    <property type="entry name" value="various_sel_PB"/>
    <property type="match status" value="1"/>
</dbReference>
<evidence type="ECO:0000313" key="5">
    <source>
        <dbReference type="Proteomes" id="UP001245561"/>
    </source>
</evidence>
<evidence type="ECO:0000313" key="6">
    <source>
        <dbReference type="Proteomes" id="UP001256547"/>
    </source>
</evidence>
<reference evidence="4 6" key="1">
    <citation type="submission" date="2023-03" db="EMBL/GenBank/DDBJ databases">
        <authorList>
            <person name="Shen W."/>
            <person name="Cai J."/>
        </authorList>
    </citation>
    <scope>NUCLEOTIDE SEQUENCE</scope>
    <source>
        <strain evidence="4">P55-2</strain>
        <strain evidence="3 6">P72-2</strain>
    </source>
</reference>
<dbReference type="Proteomes" id="UP001245561">
    <property type="component" value="Unassembled WGS sequence"/>
</dbReference>
<evidence type="ECO:0000313" key="4">
    <source>
        <dbReference type="EMBL" id="MDT2637730.1"/>
    </source>
</evidence>
<sequence length="172" mass="18800">MKKIILVLNHVQAGMGSDEHANLAPSGKKAALGPGQTLTPYLKEQEAEIIATLYCGDHYYLEHQEEVAKKFIGFAKKFQADAVICGPAMHYANFGEMAGSLTKYFIQYGIPAIAAMSIENPATQMYQQEIPIVKMPKKGGIGLNDSFKNMALLAAEKAKGNDTKALEERICF</sequence>
<evidence type="ECO:0000313" key="3">
    <source>
        <dbReference type="EMBL" id="MDT2596920.1"/>
    </source>
</evidence>
<proteinExistence type="predicted"/>
<evidence type="ECO:0000256" key="2">
    <source>
        <dbReference type="ARBA" id="ARBA00023002"/>
    </source>
</evidence>
<dbReference type="NCBIfam" id="NF041545">
    <property type="entry name" value="GrdB_like_no_Se"/>
    <property type="match status" value="1"/>
</dbReference>
<dbReference type="Pfam" id="PF07355">
    <property type="entry name" value="GRDB"/>
    <property type="match status" value="1"/>
</dbReference>
<dbReference type="Proteomes" id="UP001256547">
    <property type="component" value="Unassembled WGS sequence"/>
</dbReference>
<accession>A0AAW8TNC2</accession>